<feature type="domain" description="Chitin-binding type-4" evidence="2">
    <location>
        <begin position="23"/>
        <end position="211"/>
    </location>
</feature>
<reference evidence="4" key="1">
    <citation type="submission" date="2025-08" db="UniProtKB">
        <authorList>
            <consortium name="RefSeq"/>
        </authorList>
    </citation>
    <scope>IDENTIFICATION</scope>
</reference>
<evidence type="ECO:0000313" key="4">
    <source>
        <dbReference type="RefSeq" id="XP_011634516.1"/>
    </source>
</evidence>
<dbReference type="PANTHER" id="PTHR21113">
    <property type="entry name" value="AGAP001705-PA"/>
    <property type="match status" value="1"/>
</dbReference>
<feature type="signal peptide" evidence="1">
    <location>
        <begin position="1"/>
        <end position="22"/>
    </location>
</feature>
<dbReference type="Pfam" id="PF03067">
    <property type="entry name" value="LPMO_10"/>
    <property type="match status" value="1"/>
</dbReference>
<evidence type="ECO:0000313" key="3">
    <source>
        <dbReference type="Proteomes" id="UP000504615"/>
    </source>
</evidence>
<evidence type="ECO:0000259" key="2">
    <source>
        <dbReference type="Pfam" id="PF03067"/>
    </source>
</evidence>
<protein>
    <submittedName>
        <fullName evidence="4">Uncharacterized protein LOC105425441 isoform X1</fullName>
    </submittedName>
</protein>
<dbReference type="KEGG" id="pbar:105425441"/>
<dbReference type="RefSeq" id="XP_011634516.1">
    <property type="nucleotide sequence ID" value="XM_011636214.2"/>
</dbReference>
<evidence type="ECO:0000256" key="1">
    <source>
        <dbReference type="SAM" id="SignalP"/>
    </source>
</evidence>
<dbReference type="OrthoDB" id="64893at2759"/>
<dbReference type="InterPro" id="IPR004302">
    <property type="entry name" value="Cellulose/chitin-bd_N"/>
</dbReference>
<organism evidence="3 4">
    <name type="scientific">Pogonomyrmex barbatus</name>
    <name type="common">red harvester ant</name>
    <dbReference type="NCBI Taxonomy" id="144034"/>
    <lineage>
        <taxon>Eukaryota</taxon>
        <taxon>Metazoa</taxon>
        <taxon>Ecdysozoa</taxon>
        <taxon>Arthropoda</taxon>
        <taxon>Hexapoda</taxon>
        <taxon>Insecta</taxon>
        <taxon>Pterygota</taxon>
        <taxon>Neoptera</taxon>
        <taxon>Endopterygota</taxon>
        <taxon>Hymenoptera</taxon>
        <taxon>Apocrita</taxon>
        <taxon>Aculeata</taxon>
        <taxon>Formicoidea</taxon>
        <taxon>Formicidae</taxon>
        <taxon>Myrmicinae</taxon>
        <taxon>Pogonomyrmex</taxon>
    </lineage>
</organism>
<accession>A0A6I9WRN6</accession>
<dbReference type="GeneID" id="105425441"/>
<keyword evidence="1" id="KW-0732">Signal</keyword>
<gene>
    <name evidence="4" type="primary">LOC105425441</name>
</gene>
<dbReference type="AlphaFoldDB" id="A0A6I9WRN6"/>
<sequence>MLFIKLFVLTLVCVLNVQEIYGHGMMMDPVSRSSAWRKGFPVEPNYTDNQLYCGGRGTQHEKNGGKCGECGDDYALPRPRPNENGGTYGTGVIVREYKAGSVIDVTVRLTAAHKGHFEFHLCPLKVEKELETDECFAKYPLPLADGSGYKYPISFNAKDYVISLVLPKGVTCKQCVIRWHYRTGNSWGVCEDGTKGMGCGPQETFRTCSDISIMN</sequence>
<dbReference type="PANTHER" id="PTHR21113:SF14">
    <property type="entry name" value="LP24064P"/>
    <property type="match status" value="1"/>
</dbReference>
<name>A0A6I9WRN6_9HYME</name>
<dbReference type="Proteomes" id="UP000504615">
    <property type="component" value="Unplaced"/>
</dbReference>
<keyword evidence="3" id="KW-1185">Reference proteome</keyword>
<proteinExistence type="predicted"/>
<feature type="chain" id="PRO_5027015640" evidence="1">
    <location>
        <begin position="23"/>
        <end position="215"/>
    </location>
</feature>